<name>A0A4Y2WYG0_ARAVE</name>
<comment type="caution">
    <text evidence="2">The sequence shown here is derived from an EMBL/GenBank/DDBJ whole genome shotgun (WGS) entry which is preliminary data.</text>
</comment>
<evidence type="ECO:0000313" key="2">
    <source>
        <dbReference type="EMBL" id="GBO41876.1"/>
    </source>
</evidence>
<accession>A0A4Y2WYG0</accession>
<evidence type="ECO:0000313" key="3">
    <source>
        <dbReference type="Proteomes" id="UP000499080"/>
    </source>
</evidence>
<gene>
    <name evidence="2" type="ORF">AVEN_10868_1</name>
</gene>
<feature type="region of interest" description="Disordered" evidence="1">
    <location>
        <begin position="28"/>
        <end position="50"/>
    </location>
</feature>
<dbReference type="EMBL" id="BGPR01067760">
    <property type="protein sequence ID" value="GBO41876.1"/>
    <property type="molecule type" value="Genomic_DNA"/>
</dbReference>
<feature type="non-terminal residue" evidence="2">
    <location>
        <position position="1"/>
    </location>
</feature>
<organism evidence="2 3">
    <name type="scientific">Araneus ventricosus</name>
    <name type="common">Orbweaver spider</name>
    <name type="synonym">Epeira ventricosa</name>
    <dbReference type="NCBI Taxonomy" id="182803"/>
    <lineage>
        <taxon>Eukaryota</taxon>
        <taxon>Metazoa</taxon>
        <taxon>Ecdysozoa</taxon>
        <taxon>Arthropoda</taxon>
        <taxon>Chelicerata</taxon>
        <taxon>Arachnida</taxon>
        <taxon>Araneae</taxon>
        <taxon>Araneomorphae</taxon>
        <taxon>Entelegynae</taxon>
        <taxon>Araneoidea</taxon>
        <taxon>Araneidae</taxon>
        <taxon>Araneus</taxon>
    </lineage>
</organism>
<protein>
    <submittedName>
        <fullName evidence="2">Uncharacterized protein</fullName>
    </submittedName>
</protein>
<proteinExistence type="predicted"/>
<evidence type="ECO:0000256" key="1">
    <source>
        <dbReference type="SAM" id="MobiDB-lite"/>
    </source>
</evidence>
<feature type="compositionally biased region" description="Acidic residues" evidence="1">
    <location>
        <begin position="36"/>
        <end position="50"/>
    </location>
</feature>
<dbReference type="AlphaFoldDB" id="A0A4Y2WYG0"/>
<dbReference type="Proteomes" id="UP000499080">
    <property type="component" value="Unassembled WGS sequence"/>
</dbReference>
<reference evidence="2 3" key="1">
    <citation type="journal article" date="2019" name="Sci. Rep.">
        <title>Orb-weaving spider Araneus ventricosus genome elucidates the spidroin gene catalogue.</title>
        <authorList>
            <person name="Kono N."/>
            <person name="Nakamura H."/>
            <person name="Ohtoshi R."/>
            <person name="Moran D.A.P."/>
            <person name="Shinohara A."/>
            <person name="Yoshida Y."/>
            <person name="Fujiwara M."/>
            <person name="Mori M."/>
            <person name="Tomita M."/>
            <person name="Arakawa K."/>
        </authorList>
    </citation>
    <scope>NUCLEOTIDE SEQUENCE [LARGE SCALE GENOMIC DNA]</scope>
</reference>
<sequence length="50" mass="5954">TATEKRHCVINTMFGFLTVKLKRLRPEQNVKAKEDDWMEDEDEADNEENK</sequence>
<keyword evidence="3" id="KW-1185">Reference proteome</keyword>